<sequence>MSDFARLVDFLTIVPENNTFSSETLILAGNSIPELILATGRFCQKESSIKRVVFVGGIGHGTQRLLANCQQRFPELFKQEWINFSEAEIMRELFLTICSRKLELLLEKKSTNTGENARFSFELFRSDAPKSFWLVQDPLLQMRSHYTFSKEWHLPLAAIQPLFFERPILIDFQTQPHFKNAKMDSWWQPDYFLSLVIGEIRRLNDDSFGYGPKGANFIPHVEVPETVLASYHRCHKQLVDDVRG</sequence>
<proteinExistence type="predicted"/>
<dbReference type="STRING" id="319970.RV00_GL002142"/>
<dbReference type="InterPro" id="IPR003848">
    <property type="entry name" value="DUF218"/>
</dbReference>
<feature type="domain" description="DUF218" evidence="1">
    <location>
        <begin position="83"/>
        <end position="156"/>
    </location>
</feature>
<dbReference type="RefSeq" id="WP_071861960.1">
    <property type="nucleotide sequence ID" value="NZ_JBHLVS010000013.1"/>
</dbReference>
<comment type="caution">
    <text evidence="2">The sequence shown here is derived from an EMBL/GenBank/DDBJ whole genome shotgun (WGS) entry which is preliminary data.</text>
</comment>
<evidence type="ECO:0000313" key="3">
    <source>
        <dbReference type="Proteomes" id="UP000183700"/>
    </source>
</evidence>
<name>A0A1L8SVM5_9ENTE</name>
<dbReference type="EMBL" id="JXKM01000004">
    <property type="protein sequence ID" value="OJG35998.1"/>
    <property type="molecule type" value="Genomic_DNA"/>
</dbReference>
<dbReference type="InterPro" id="IPR051599">
    <property type="entry name" value="Cell_Envelope_Assoc"/>
</dbReference>
<dbReference type="PANTHER" id="PTHR30336">
    <property type="entry name" value="INNER MEMBRANE PROTEIN, PROBABLE PERMEASE"/>
    <property type="match status" value="1"/>
</dbReference>
<gene>
    <name evidence="2" type="ORF">RV00_GL002142</name>
</gene>
<dbReference type="InterPro" id="IPR014729">
    <property type="entry name" value="Rossmann-like_a/b/a_fold"/>
</dbReference>
<dbReference type="Gene3D" id="1.10.3620.10">
    <property type="entry name" value="YdcF like domain"/>
    <property type="match status" value="1"/>
</dbReference>
<dbReference type="AlphaFoldDB" id="A0A1L8SVM5"/>
<reference evidence="2 3" key="1">
    <citation type="submission" date="2014-12" db="EMBL/GenBank/DDBJ databases">
        <title>Draft genome sequences of 29 type strains of Enterococci.</title>
        <authorList>
            <person name="Zhong Z."/>
            <person name="Sun Z."/>
            <person name="Liu W."/>
            <person name="Zhang W."/>
            <person name="Zhang H."/>
        </authorList>
    </citation>
    <scope>NUCLEOTIDE SEQUENCE [LARGE SCALE GENOMIC DNA]</scope>
    <source>
        <strain evidence="2 3">DSM 22802</strain>
    </source>
</reference>
<dbReference type="OrthoDB" id="2216870at2"/>
<accession>A0A1L8SVM5</accession>
<organism evidence="2 3">
    <name type="scientific">Enterococcus devriesei</name>
    <dbReference type="NCBI Taxonomy" id="319970"/>
    <lineage>
        <taxon>Bacteria</taxon>
        <taxon>Bacillati</taxon>
        <taxon>Bacillota</taxon>
        <taxon>Bacilli</taxon>
        <taxon>Lactobacillales</taxon>
        <taxon>Enterococcaceae</taxon>
        <taxon>Enterococcus</taxon>
    </lineage>
</organism>
<dbReference type="PANTHER" id="PTHR30336:SF20">
    <property type="entry name" value="DUF218 DOMAIN-CONTAINING PROTEIN"/>
    <property type="match status" value="1"/>
</dbReference>
<dbReference type="Gene3D" id="3.40.50.620">
    <property type="entry name" value="HUPs"/>
    <property type="match status" value="1"/>
</dbReference>
<dbReference type="CDD" id="cd06259">
    <property type="entry name" value="YdcF-like"/>
    <property type="match status" value="1"/>
</dbReference>
<dbReference type="GO" id="GO:0005886">
    <property type="term" value="C:plasma membrane"/>
    <property type="evidence" value="ECO:0007669"/>
    <property type="project" value="TreeGrafter"/>
</dbReference>
<dbReference type="Proteomes" id="UP000183700">
    <property type="component" value="Unassembled WGS sequence"/>
</dbReference>
<keyword evidence="3" id="KW-1185">Reference proteome</keyword>
<evidence type="ECO:0000313" key="2">
    <source>
        <dbReference type="EMBL" id="OJG35998.1"/>
    </source>
</evidence>
<evidence type="ECO:0000259" key="1">
    <source>
        <dbReference type="Pfam" id="PF02698"/>
    </source>
</evidence>
<dbReference type="Pfam" id="PF02698">
    <property type="entry name" value="DUF218"/>
    <property type="match status" value="1"/>
</dbReference>
<protein>
    <recommendedName>
        <fullName evidence="1">DUF218 domain-containing protein</fullName>
    </recommendedName>
</protein>